<organism evidence="2 3">
    <name type="scientific">Crotalaria pallida</name>
    <name type="common">Smooth rattlebox</name>
    <name type="synonym">Crotalaria striata</name>
    <dbReference type="NCBI Taxonomy" id="3830"/>
    <lineage>
        <taxon>Eukaryota</taxon>
        <taxon>Viridiplantae</taxon>
        <taxon>Streptophyta</taxon>
        <taxon>Embryophyta</taxon>
        <taxon>Tracheophyta</taxon>
        <taxon>Spermatophyta</taxon>
        <taxon>Magnoliopsida</taxon>
        <taxon>eudicotyledons</taxon>
        <taxon>Gunneridae</taxon>
        <taxon>Pentapetalae</taxon>
        <taxon>rosids</taxon>
        <taxon>fabids</taxon>
        <taxon>Fabales</taxon>
        <taxon>Fabaceae</taxon>
        <taxon>Papilionoideae</taxon>
        <taxon>50 kb inversion clade</taxon>
        <taxon>genistoids sensu lato</taxon>
        <taxon>core genistoids</taxon>
        <taxon>Crotalarieae</taxon>
        <taxon>Crotalaria</taxon>
    </lineage>
</organism>
<gene>
    <name evidence="2" type="ORF">RIF29_15285</name>
</gene>
<reference evidence="2 3" key="1">
    <citation type="submission" date="2024-01" db="EMBL/GenBank/DDBJ databases">
        <title>The genomes of 5 underutilized Papilionoideae crops provide insights into root nodulation and disease resistanc.</title>
        <authorList>
            <person name="Yuan L."/>
        </authorList>
    </citation>
    <scope>NUCLEOTIDE SEQUENCE [LARGE SCALE GENOMIC DNA]</scope>
    <source>
        <strain evidence="2">ZHUSHIDOU_FW_LH</strain>
        <tissue evidence="2">Leaf</tissue>
    </source>
</reference>
<evidence type="ECO:0000313" key="2">
    <source>
        <dbReference type="EMBL" id="KAK7274205.1"/>
    </source>
</evidence>
<name>A0AAN9FEM3_CROPI</name>
<sequence>MHGLLIWKQEQYQRGAANGFSMTAMSVCKSIVAQLLAVPCMVAFSEGSTLYAPVESVLKSIDTFSKEKDLEKKEKELQAKEAELRRKGQLCSLKPKLEAIILVGTDVVHRIWDELRAYDVPISAFWLLDLFLFQR</sequence>
<dbReference type="EMBL" id="JAYWIO010000003">
    <property type="protein sequence ID" value="KAK7274205.1"/>
    <property type="molecule type" value="Genomic_DNA"/>
</dbReference>
<protein>
    <submittedName>
        <fullName evidence="2">Uncharacterized protein</fullName>
    </submittedName>
</protein>
<evidence type="ECO:0000256" key="1">
    <source>
        <dbReference type="SAM" id="Coils"/>
    </source>
</evidence>
<evidence type="ECO:0000313" key="3">
    <source>
        <dbReference type="Proteomes" id="UP001372338"/>
    </source>
</evidence>
<dbReference type="AlphaFoldDB" id="A0AAN9FEM3"/>
<accession>A0AAN9FEM3</accession>
<comment type="caution">
    <text evidence="2">The sequence shown here is derived from an EMBL/GenBank/DDBJ whole genome shotgun (WGS) entry which is preliminary data.</text>
</comment>
<keyword evidence="1" id="KW-0175">Coiled coil</keyword>
<proteinExistence type="predicted"/>
<feature type="coiled-coil region" evidence="1">
    <location>
        <begin position="63"/>
        <end position="90"/>
    </location>
</feature>
<keyword evidence="3" id="KW-1185">Reference proteome</keyword>
<dbReference type="Proteomes" id="UP001372338">
    <property type="component" value="Unassembled WGS sequence"/>
</dbReference>